<reference evidence="1 2" key="1">
    <citation type="submission" date="2013-08" db="EMBL/GenBank/DDBJ databases">
        <authorList>
            <person name="Weinstock G."/>
            <person name="Sodergren E."/>
            <person name="Wylie T."/>
            <person name="Fulton L."/>
            <person name="Fulton R."/>
            <person name="Fronick C."/>
            <person name="O'Laughlin M."/>
            <person name="Godfrey J."/>
            <person name="Miner T."/>
            <person name="Herter B."/>
            <person name="Appelbaum E."/>
            <person name="Cordes M."/>
            <person name="Lek S."/>
            <person name="Wollam A."/>
            <person name="Pepin K.H."/>
            <person name="Palsikar V.B."/>
            <person name="Mitreva M."/>
            <person name="Wilson R.K."/>
        </authorList>
    </citation>
    <scope>NUCLEOTIDE SEQUENCE [LARGE SCALE GENOMIC DNA]</scope>
    <source>
        <strain evidence="1 2">F0041</strain>
    </source>
</reference>
<accession>U2C842</accession>
<dbReference type="EMBL" id="AWSV01000051">
    <property type="protein sequence ID" value="ERI86664.1"/>
    <property type="molecule type" value="Genomic_DNA"/>
</dbReference>
<dbReference type="Proteomes" id="UP000016496">
    <property type="component" value="Unassembled WGS sequence"/>
</dbReference>
<gene>
    <name evidence="1" type="ORF">HMPREF1981_00800</name>
</gene>
<comment type="caution">
    <text evidence="1">The sequence shown here is derived from an EMBL/GenBank/DDBJ whole genome shotgun (WGS) entry which is preliminary data.</text>
</comment>
<dbReference type="AlphaFoldDB" id="U2C842"/>
<evidence type="ECO:0000313" key="2">
    <source>
        <dbReference type="Proteomes" id="UP000016496"/>
    </source>
</evidence>
<protein>
    <submittedName>
        <fullName evidence="1">Uncharacterized protein</fullName>
    </submittedName>
</protein>
<evidence type="ECO:0000313" key="1">
    <source>
        <dbReference type="EMBL" id="ERI86664.1"/>
    </source>
</evidence>
<dbReference type="HOGENOM" id="CLU_2931721_0_0_10"/>
<proteinExistence type="predicted"/>
<name>U2C842_9BACE</name>
<organism evidence="1 2">
    <name type="scientific">Bacteroides pyogenes F0041</name>
    <dbReference type="NCBI Taxonomy" id="1321819"/>
    <lineage>
        <taxon>Bacteria</taxon>
        <taxon>Pseudomonadati</taxon>
        <taxon>Bacteroidota</taxon>
        <taxon>Bacteroidia</taxon>
        <taxon>Bacteroidales</taxon>
        <taxon>Bacteroidaceae</taxon>
        <taxon>Bacteroides</taxon>
    </lineage>
</organism>
<sequence length="60" mass="7469">MKKRFYTYNCLFFAGRTCEKNFFRIFHLHQAQIMNGSLSKRYTACARKKRKRRFFLHKQD</sequence>